<protein>
    <submittedName>
        <fullName evidence="2">Maltooligosyl trehalose synthase</fullName>
    </submittedName>
</protein>
<dbReference type="InterPro" id="IPR013797">
    <property type="entry name" value="Maltooligo_trehalose_synth_4"/>
</dbReference>
<organism evidence="2 3">
    <name type="scientific">Chitinophaga japonensis</name>
    <name type="common">Flexibacter japonensis</name>
    <dbReference type="NCBI Taxonomy" id="104662"/>
    <lineage>
        <taxon>Bacteria</taxon>
        <taxon>Pseudomonadati</taxon>
        <taxon>Bacteroidota</taxon>
        <taxon>Chitinophagia</taxon>
        <taxon>Chitinophagales</taxon>
        <taxon>Chitinophagaceae</taxon>
        <taxon>Chitinophaga</taxon>
    </lineage>
</organism>
<dbReference type="Proteomes" id="UP000316778">
    <property type="component" value="Unassembled WGS sequence"/>
</dbReference>
<dbReference type="GO" id="GO:0047470">
    <property type="term" value="F:(1,4)-alpha-D-glucan 1-alpha-D-glucosylmutase activity"/>
    <property type="evidence" value="ECO:0007669"/>
    <property type="project" value="TreeGrafter"/>
</dbReference>
<dbReference type="RefSeq" id="WP_158642635.1">
    <property type="nucleotide sequence ID" value="NZ_BAAAFY010000001.1"/>
</dbReference>
<dbReference type="SUPFAM" id="SSF51445">
    <property type="entry name" value="(Trans)glycosidases"/>
    <property type="match status" value="1"/>
</dbReference>
<dbReference type="NCBIfam" id="TIGR02401">
    <property type="entry name" value="trehalose_TreY"/>
    <property type="match status" value="1"/>
</dbReference>
<gene>
    <name evidence="2" type="ORF">LX66_2848</name>
</gene>
<feature type="domain" description="Glycosyl hydrolase family 13 catalytic" evidence="1">
    <location>
        <begin position="17"/>
        <end position="474"/>
    </location>
</feature>
<dbReference type="Gene3D" id="3.30.1590.10">
    <property type="entry name" value="Maltooligosyl trehalose synthase, domain 2"/>
    <property type="match status" value="1"/>
</dbReference>
<dbReference type="InterPro" id="IPR017853">
    <property type="entry name" value="GH"/>
</dbReference>
<proteinExistence type="predicted"/>
<name>A0A562T5I4_CHIJA</name>
<dbReference type="Pfam" id="PF00128">
    <property type="entry name" value="Alpha-amylase"/>
    <property type="match status" value="1"/>
</dbReference>
<evidence type="ECO:0000313" key="3">
    <source>
        <dbReference type="Proteomes" id="UP000316778"/>
    </source>
</evidence>
<dbReference type="OrthoDB" id="9811841at2"/>
<accession>A0A562T5I4</accession>
<comment type="caution">
    <text evidence="2">The sequence shown here is derived from an EMBL/GenBank/DDBJ whole genome shotgun (WGS) entry which is preliminary data.</text>
</comment>
<dbReference type="GO" id="GO:0005992">
    <property type="term" value="P:trehalose biosynthetic process"/>
    <property type="evidence" value="ECO:0007669"/>
    <property type="project" value="TreeGrafter"/>
</dbReference>
<sequence>MKHDDVFAPVSTYRVQFNGDFTFRHLEEQLDYLYELGISTIYASPVFEAVPGSTHGYDVTDPHTINPAIGTLEEWRALHKKLQARGISWIQDIVPNHMALHPSNSRLVDVLERGRLSPYYRYFDIDWEYPDAALHGKLMLPFLDKSPEAAVAAREIKLVYAPGGWKVQNGMLEFPLSVSAYDVLLGMLTDAGADIRQLLCGLKRGAVRHVTPAEWREQKHTLFAAVKEQRLQQLAAKVNADDVLLASLLENQYYTFTHWQEADERINYRRFFTINGLICLRMEDQQVFDDYHVLLRQLYAEGLVQGFRIDHIDGLRDPGGYVRRLRELLGNSCYIIAEKILAAHEALPREWPLQGTTGYEFLGDVSQLLTERMGFEMIGRFYRSRFPNLCGYERLVNAKKQLILQTHLHGEWDNLVRYAYGLGLVPPGVEAQELKAALGLFMVHLPVYRVYPERWPLSTRSISLLDYALNGALRANPALSKAIDVIYSWWQRGGSAATLRFLQRVMQFTGPLTAKGVEDTAFYVYNALISHNEVGDAPEGNRCSLPLFHERAQLRLRFCPLSINTTATHDTKRGEDARIRLNTLTLHPHQWIQQVQHWHAMNREWSVQDAEQSAPDMNDEYFIYQSIIGGFPPDGVITEELITRLSDYLVKVLREAKVHSSWSEPNETYEQACLRFIRSILAAGSPFVESLRTFLEQPLQQAALYSLTQTLVKITTPGVPDIYQGCELWDLSFVDPDNRRPVDYALRRQELAALQQLEQEGTGPLLAYLQERRAQGAEKLFVTWKALRARRERAALFSKGAYLPLYGDDGQDLIAYARNFGDQWCLVIAPLLSQVTPGTADSRRLVLPEGAPAVWRHVFTGEEVVVEQGCLPLHILEKFPVAMLVS</sequence>
<evidence type="ECO:0000259" key="1">
    <source>
        <dbReference type="SMART" id="SM00642"/>
    </source>
</evidence>
<dbReference type="PANTHER" id="PTHR10357:SF216">
    <property type="entry name" value="MALTOOLIGOSYL TREHALOSE SYNTHASE-RELATED"/>
    <property type="match status" value="1"/>
</dbReference>
<dbReference type="Gene3D" id="1.10.10.470">
    <property type="entry name" value="Maltooligosyl trehalose synthase, domain 4"/>
    <property type="match status" value="1"/>
</dbReference>
<keyword evidence="3" id="KW-1185">Reference proteome</keyword>
<dbReference type="GO" id="GO:0030980">
    <property type="term" value="P:alpha-glucan catabolic process"/>
    <property type="evidence" value="ECO:0007669"/>
    <property type="project" value="TreeGrafter"/>
</dbReference>
<dbReference type="PANTHER" id="PTHR10357">
    <property type="entry name" value="ALPHA-AMYLASE FAMILY MEMBER"/>
    <property type="match status" value="1"/>
</dbReference>
<dbReference type="AlphaFoldDB" id="A0A562T5I4"/>
<dbReference type="Gene3D" id="3.20.20.80">
    <property type="entry name" value="Glycosidases"/>
    <property type="match status" value="3"/>
</dbReference>
<dbReference type="InterPro" id="IPR006047">
    <property type="entry name" value="GH13_cat_dom"/>
</dbReference>
<dbReference type="CDD" id="cd11336">
    <property type="entry name" value="AmyAc_MTSase"/>
    <property type="match status" value="1"/>
</dbReference>
<dbReference type="InterPro" id="IPR012767">
    <property type="entry name" value="Trehalose_TreY"/>
</dbReference>
<reference evidence="2 3" key="1">
    <citation type="journal article" date="2013" name="Stand. Genomic Sci.">
        <title>Genomic Encyclopedia of Type Strains, Phase I: The one thousand microbial genomes (KMG-I) project.</title>
        <authorList>
            <person name="Kyrpides N.C."/>
            <person name="Woyke T."/>
            <person name="Eisen J.A."/>
            <person name="Garrity G."/>
            <person name="Lilburn T.G."/>
            <person name="Beck B.J."/>
            <person name="Whitman W.B."/>
            <person name="Hugenholtz P."/>
            <person name="Klenk H.P."/>
        </authorList>
    </citation>
    <scope>NUCLEOTIDE SEQUENCE [LARGE SCALE GENOMIC DNA]</scope>
    <source>
        <strain evidence="2 3">DSM 13484</strain>
    </source>
</reference>
<dbReference type="SMART" id="SM00642">
    <property type="entry name" value="Aamy"/>
    <property type="match status" value="1"/>
</dbReference>
<dbReference type="EMBL" id="VLLG01000003">
    <property type="protein sequence ID" value="TWI88762.1"/>
    <property type="molecule type" value="Genomic_DNA"/>
</dbReference>
<evidence type="ECO:0000313" key="2">
    <source>
        <dbReference type="EMBL" id="TWI88762.1"/>
    </source>
</evidence>